<name>C9SBV6_VERA1</name>
<keyword evidence="2" id="KW-1185">Reference proteome</keyword>
<dbReference type="GeneID" id="9535389"/>
<dbReference type="EMBL" id="DS985215">
    <property type="protein sequence ID" value="EEY15840.1"/>
    <property type="molecule type" value="Genomic_DNA"/>
</dbReference>
<protein>
    <submittedName>
        <fullName evidence="1">Predicted protein</fullName>
    </submittedName>
</protein>
<dbReference type="AlphaFoldDB" id="C9SBV6"/>
<evidence type="ECO:0000313" key="1">
    <source>
        <dbReference type="EMBL" id="EEY15840.1"/>
    </source>
</evidence>
<reference evidence="2" key="1">
    <citation type="journal article" date="2011" name="PLoS Pathog.">
        <title>Comparative genomics yields insights into niche adaptation of plant vascular wilt pathogens.</title>
        <authorList>
            <person name="Klosterman S.J."/>
            <person name="Subbarao K.V."/>
            <person name="Kang S."/>
            <person name="Veronese P."/>
            <person name="Gold S.E."/>
            <person name="Thomma B.P.H.J."/>
            <person name="Chen Z."/>
            <person name="Henrissat B."/>
            <person name="Lee Y.-H."/>
            <person name="Park J."/>
            <person name="Garcia-Pedrajas M.D."/>
            <person name="Barbara D.J."/>
            <person name="Anchieta A."/>
            <person name="de Jonge R."/>
            <person name="Santhanam P."/>
            <person name="Maruthachalam K."/>
            <person name="Atallah Z."/>
            <person name="Amyotte S.G."/>
            <person name="Paz Z."/>
            <person name="Inderbitzin P."/>
            <person name="Hayes R.J."/>
            <person name="Heiman D.I."/>
            <person name="Young S."/>
            <person name="Zeng Q."/>
            <person name="Engels R."/>
            <person name="Galagan J."/>
            <person name="Cuomo C.A."/>
            <person name="Dobinson K.F."/>
            <person name="Ma L.-J."/>
        </authorList>
    </citation>
    <scope>NUCLEOTIDE SEQUENCE [LARGE SCALE GENOMIC DNA]</scope>
    <source>
        <strain evidence="2">VaMs.102 / ATCC MYA-4576 / FGSC 10136</strain>
    </source>
</reference>
<dbReference type="KEGG" id="val:VDBG_01949"/>
<proteinExistence type="predicted"/>
<accession>C9SBV6</accession>
<dbReference type="OrthoDB" id="3481168at2759"/>
<gene>
    <name evidence="1" type="ORF">VDBG_01949</name>
</gene>
<sequence>MTNTKVSLPQLQTPRELHQLPMRDNSYDWSEISELYGIHVWAGAYRGILKNLTAINPYPDLPGVWLLIFEDAEAYRQVVWEMDTYAIVLDCPAHQSHFVIQWVEEVLKKPVGYVWFTRDIKSKPRTDKPFILSDSHMQVTFVHMKQSVHCIDYSYSLASPKCSTNSSTSVIFDADDANPTNGLLLNDQSLLFGALADYVRDRVPLHSM</sequence>
<dbReference type="HOGENOM" id="CLU_1321786_0_0_1"/>
<dbReference type="RefSeq" id="XP_003007761.1">
    <property type="nucleotide sequence ID" value="XM_003007715.1"/>
</dbReference>
<evidence type="ECO:0000313" key="2">
    <source>
        <dbReference type="Proteomes" id="UP000008698"/>
    </source>
</evidence>
<organism evidence="2">
    <name type="scientific">Verticillium alfalfae (strain VaMs.102 / ATCC MYA-4576 / FGSC 10136)</name>
    <name type="common">Verticillium wilt of alfalfa</name>
    <name type="synonym">Verticillium albo-atrum</name>
    <dbReference type="NCBI Taxonomy" id="526221"/>
    <lineage>
        <taxon>Eukaryota</taxon>
        <taxon>Fungi</taxon>
        <taxon>Dikarya</taxon>
        <taxon>Ascomycota</taxon>
        <taxon>Pezizomycotina</taxon>
        <taxon>Sordariomycetes</taxon>
        <taxon>Hypocreomycetidae</taxon>
        <taxon>Glomerellales</taxon>
        <taxon>Plectosphaerellaceae</taxon>
        <taxon>Verticillium</taxon>
    </lineage>
</organism>
<dbReference type="Proteomes" id="UP000008698">
    <property type="component" value="Unassembled WGS sequence"/>
</dbReference>